<sequence>MSSPFEDALNAYLETTQPTAAPQLLDGFAVSADPRYAYNAQTGLWLDIASNTVSYYDAKTCTYVAVDTQDNTQSSDWFEGVVRLVVVDSACFSPGQAADVDIVEGLSIGRDEHEASITPHLRVPEISVSRFHARIYAEDITESETVDNCVEVGSEDGEIEEQEEDDAKYSEDGECSDHEVEAKTDPHRLLTLYVVDQGSTHGTFINEERLSEPKCASKPHVIAHMDRVSFGQCVFELHVHEQWACARCSASEHSEIPTRSFASAMQPEAKSTKLVPDIQQERIENLRALKRKYMSNKGYHRHTTGKTYTDRAKLRRMHQPTQLPAQPYSDMDDHTSLSDEGDAYEFTGNSERAGLGLQNMSDQDRREYKVTRLTRERYMSS</sequence>
<protein>
    <recommendedName>
        <fullName evidence="2">FHA domain-containing protein</fullName>
    </recommendedName>
</protein>
<feature type="region of interest" description="Disordered" evidence="1">
    <location>
        <begin position="154"/>
        <end position="181"/>
    </location>
</feature>
<organism evidence="3 4">
    <name type="scientific">Linderina pennispora</name>
    <dbReference type="NCBI Taxonomy" id="61395"/>
    <lineage>
        <taxon>Eukaryota</taxon>
        <taxon>Fungi</taxon>
        <taxon>Fungi incertae sedis</taxon>
        <taxon>Zoopagomycota</taxon>
        <taxon>Kickxellomycotina</taxon>
        <taxon>Kickxellomycetes</taxon>
        <taxon>Kickxellales</taxon>
        <taxon>Kickxellaceae</taxon>
        <taxon>Linderina</taxon>
    </lineage>
</organism>
<dbReference type="AlphaFoldDB" id="A0A1Y1VWE2"/>
<dbReference type="SMART" id="SM00240">
    <property type="entry name" value="FHA"/>
    <property type="match status" value="1"/>
</dbReference>
<dbReference type="InterPro" id="IPR008984">
    <property type="entry name" value="SMAD_FHA_dom_sf"/>
</dbReference>
<dbReference type="InterPro" id="IPR000253">
    <property type="entry name" value="FHA_dom"/>
</dbReference>
<accession>A0A1Y1VWE2</accession>
<evidence type="ECO:0000259" key="2">
    <source>
        <dbReference type="PROSITE" id="PS50006"/>
    </source>
</evidence>
<dbReference type="STRING" id="61395.A0A1Y1VWE2"/>
<dbReference type="Pfam" id="PF00498">
    <property type="entry name" value="FHA"/>
    <property type="match status" value="1"/>
</dbReference>
<feature type="compositionally biased region" description="Basic and acidic residues" evidence="1">
    <location>
        <begin position="362"/>
        <end position="381"/>
    </location>
</feature>
<dbReference type="PROSITE" id="PS50006">
    <property type="entry name" value="FHA_DOMAIN"/>
    <property type="match status" value="1"/>
</dbReference>
<dbReference type="Gene3D" id="2.60.200.20">
    <property type="match status" value="1"/>
</dbReference>
<dbReference type="EMBL" id="MCFD01000024">
    <property type="protein sequence ID" value="ORX65602.1"/>
    <property type="molecule type" value="Genomic_DNA"/>
</dbReference>
<evidence type="ECO:0000313" key="3">
    <source>
        <dbReference type="EMBL" id="ORX65602.1"/>
    </source>
</evidence>
<dbReference type="PANTHER" id="PTHR23106:SF24">
    <property type="entry name" value="ANGIOGENIC FACTOR WITH G PATCH AND FHA DOMAINS 1"/>
    <property type="match status" value="1"/>
</dbReference>
<gene>
    <name evidence="3" type="ORF">DL89DRAFT_270777</name>
</gene>
<feature type="domain" description="FHA" evidence="2">
    <location>
        <begin position="106"/>
        <end position="210"/>
    </location>
</feature>
<dbReference type="RefSeq" id="XP_040739725.1">
    <property type="nucleotide sequence ID" value="XM_040888820.1"/>
</dbReference>
<proteinExistence type="predicted"/>
<dbReference type="InterPro" id="IPR053027">
    <property type="entry name" value="AGGF1"/>
</dbReference>
<dbReference type="OrthoDB" id="21470at2759"/>
<dbReference type="GeneID" id="63805468"/>
<evidence type="ECO:0000256" key="1">
    <source>
        <dbReference type="SAM" id="MobiDB-lite"/>
    </source>
</evidence>
<reference evidence="3 4" key="1">
    <citation type="submission" date="2016-07" db="EMBL/GenBank/DDBJ databases">
        <title>Pervasive Adenine N6-methylation of Active Genes in Fungi.</title>
        <authorList>
            <consortium name="DOE Joint Genome Institute"/>
            <person name="Mondo S.J."/>
            <person name="Dannebaum R.O."/>
            <person name="Kuo R.C."/>
            <person name="Labutti K."/>
            <person name="Haridas S."/>
            <person name="Kuo A."/>
            <person name="Salamov A."/>
            <person name="Ahrendt S.R."/>
            <person name="Lipzen A."/>
            <person name="Sullivan W."/>
            <person name="Andreopoulos W.B."/>
            <person name="Clum A."/>
            <person name="Lindquist E."/>
            <person name="Daum C."/>
            <person name="Ramamoorthy G.K."/>
            <person name="Gryganskyi A."/>
            <person name="Culley D."/>
            <person name="Magnuson J.K."/>
            <person name="James T.Y."/>
            <person name="O'Malley M.A."/>
            <person name="Stajich J.E."/>
            <person name="Spatafora J.W."/>
            <person name="Visel A."/>
            <person name="Grigoriev I.V."/>
        </authorList>
    </citation>
    <scope>NUCLEOTIDE SEQUENCE [LARGE SCALE GENOMIC DNA]</scope>
    <source>
        <strain evidence="3 4">ATCC 12442</strain>
    </source>
</reference>
<comment type="caution">
    <text evidence="3">The sequence shown here is derived from an EMBL/GenBank/DDBJ whole genome shotgun (WGS) entry which is preliminary data.</text>
</comment>
<feature type="compositionally biased region" description="Acidic residues" evidence="1">
    <location>
        <begin position="154"/>
        <end position="166"/>
    </location>
</feature>
<dbReference type="SUPFAM" id="SSF49879">
    <property type="entry name" value="SMAD/FHA domain"/>
    <property type="match status" value="1"/>
</dbReference>
<dbReference type="Proteomes" id="UP000193922">
    <property type="component" value="Unassembled WGS sequence"/>
</dbReference>
<name>A0A1Y1VWE2_9FUNG</name>
<evidence type="ECO:0000313" key="4">
    <source>
        <dbReference type="Proteomes" id="UP000193922"/>
    </source>
</evidence>
<dbReference type="PANTHER" id="PTHR23106">
    <property type="entry name" value="ANGIOGENIC FACTOR WITH G PATCH AND FHA DOMAINS 1"/>
    <property type="match status" value="1"/>
</dbReference>
<feature type="compositionally biased region" description="Basic and acidic residues" evidence="1">
    <location>
        <begin position="167"/>
        <end position="181"/>
    </location>
</feature>
<keyword evidence="4" id="KW-1185">Reference proteome</keyword>
<feature type="region of interest" description="Disordered" evidence="1">
    <location>
        <begin position="321"/>
        <end position="381"/>
    </location>
</feature>